<accession>A0A158D9E8</accession>
<gene>
    <name evidence="2" type="ORF">AWB82_06454</name>
</gene>
<evidence type="ECO:0000256" key="1">
    <source>
        <dbReference type="SAM" id="MobiDB-lite"/>
    </source>
</evidence>
<dbReference type="STRING" id="1777143.AWB82_06454"/>
<dbReference type="AlphaFoldDB" id="A0A158D9E8"/>
<feature type="region of interest" description="Disordered" evidence="1">
    <location>
        <begin position="1"/>
        <end position="40"/>
    </location>
</feature>
<keyword evidence="3" id="KW-1185">Reference proteome</keyword>
<dbReference type="EMBL" id="FCOJ02000075">
    <property type="protein sequence ID" value="SAK91292.1"/>
    <property type="molecule type" value="Genomic_DNA"/>
</dbReference>
<dbReference type="RefSeq" id="WP_268811047.1">
    <property type="nucleotide sequence ID" value="NZ_FCOJ02000075.1"/>
</dbReference>
<evidence type="ECO:0000313" key="2">
    <source>
        <dbReference type="EMBL" id="SAK91292.1"/>
    </source>
</evidence>
<dbReference type="Proteomes" id="UP000054596">
    <property type="component" value="Unassembled WGS sequence"/>
</dbReference>
<reference evidence="2" key="1">
    <citation type="submission" date="2016-01" db="EMBL/GenBank/DDBJ databases">
        <authorList>
            <person name="Peeters C."/>
        </authorList>
    </citation>
    <scope>NUCLEOTIDE SEQUENCE [LARGE SCALE GENOMIC DNA]</scope>
    <source>
        <strain evidence="2">LMG 29325</strain>
    </source>
</reference>
<organism evidence="2 3">
    <name type="scientific">Caballeronia glebae</name>
    <dbReference type="NCBI Taxonomy" id="1777143"/>
    <lineage>
        <taxon>Bacteria</taxon>
        <taxon>Pseudomonadati</taxon>
        <taxon>Pseudomonadota</taxon>
        <taxon>Betaproteobacteria</taxon>
        <taxon>Burkholderiales</taxon>
        <taxon>Burkholderiaceae</taxon>
        <taxon>Caballeronia</taxon>
    </lineage>
</organism>
<sequence length="40" mass="4452">MKGHSTHHIIGKRSSGYGAREDLRIAKPPARIDPHLIHTP</sequence>
<evidence type="ECO:0000313" key="3">
    <source>
        <dbReference type="Proteomes" id="UP000054596"/>
    </source>
</evidence>
<name>A0A158D9E8_9BURK</name>
<comment type="caution">
    <text evidence="2">The sequence shown here is derived from an EMBL/GenBank/DDBJ whole genome shotgun (WGS) entry which is preliminary data.</text>
</comment>
<feature type="compositionally biased region" description="Basic residues" evidence="1">
    <location>
        <begin position="1"/>
        <end position="11"/>
    </location>
</feature>
<proteinExistence type="predicted"/>
<protein>
    <submittedName>
        <fullName evidence="2">Uncharacterized protein</fullName>
    </submittedName>
</protein>
<feature type="compositionally biased region" description="Basic and acidic residues" evidence="1">
    <location>
        <begin position="19"/>
        <end position="40"/>
    </location>
</feature>